<gene>
    <name evidence="9" type="ORF">WJX84_007660</name>
</gene>
<evidence type="ECO:0000256" key="3">
    <source>
        <dbReference type="ARBA" id="ARBA00022617"/>
    </source>
</evidence>
<dbReference type="GO" id="GO:0016125">
    <property type="term" value="P:sterol metabolic process"/>
    <property type="evidence" value="ECO:0007669"/>
    <property type="project" value="TreeGrafter"/>
</dbReference>
<feature type="binding site" description="axial binding residue" evidence="8">
    <location>
        <position position="422"/>
    </location>
    <ligand>
        <name>heme</name>
        <dbReference type="ChEBI" id="CHEBI:30413"/>
    </ligand>
    <ligandPart>
        <name>Fe</name>
        <dbReference type="ChEBI" id="CHEBI:18248"/>
    </ligandPart>
</feature>
<evidence type="ECO:0000313" key="10">
    <source>
        <dbReference type="Proteomes" id="UP001485043"/>
    </source>
</evidence>
<keyword evidence="7" id="KW-0503">Monooxygenase</keyword>
<evidence type="ECO:0000256" key="6">
    <source>
        <dbReference type="ARBA" id="ARBA00023004"/>
    </source>
</evidence>
<dbReference type="PANTHER" id="PTHR24286">
    <property type="entry name" value="CYTOCHROME P450 26"/>
    <property type="match status" value="1"/>
</dbReference>
<evidence type="ECO:0000313" key="9">
    <source>
        <dbReference type="EMBL" id="KAK9866592.1"/>
    </source>
</evidence>
<dbReference type="InterPro" id="IPR002401">
    <property type="entry name" value="Cyt_P450_E_grp-I"/>
</dbReference>
<organism evidence="9 10">
    <name type="scientific">Apatococcus fuscideae</name>
    <dbReference type="NCBI Taxonomy" id="2026836"/>
    <lineage>
        <taxon>Eukaryota</taxon>
        <taxon>Viridiplantae</taxon>
        <taxon>Chlorophyta</taxon>
        <taxon>core chlorophytes</taxon>
        <taxon>Trebouxiophyceae</taxon>
        <taxon>Chlorellales</taxon>
        <taxon>Chlorellaceae</taxon>
        <taxon>Apatococcus</taxon>
    </lineage>
</organism>
<reference evidence="9 10" key="1">
    <citation type="journal article" date="2024" name="Nat. Commun.">
        <title>Phylogenomics reveals the evolutionary origins of lichenization in chlorophyte algae.</title>
        <authorList>
            <person name="Puginier C."/>
            <person name="Libourel C."/>
            <person name="Otte J."/>
            <person name="Skaloud P."/>
            <person name="Haon M."/>
            <person name="Grisel S."/>
            <person name="Petersen M."/>
            <person name="Berrin J.G."/>
            <person name="Delaux P.M."/>
            <person name="Dal Grande F."/>
            <person name="Keller J."/>
        </authorList>
    </citation>
    <scope>NUCLEOTIDE SEQUENCE [LARGE SCALE GENOMIC DNA]</scope>
    <source>
        <strain evidence="9 10">SAG 2523</strain>
    </source>
</reference>
<dbReference type="GO" id="GO:0004497">
    <property type="term" value="F:monooxygenase activity"/>
    <property type="evidence" value="ECO:0007669"/>
    <property type="project" value="UniProtKB-KW"/>
</dbReference>
<keyword evidence="10" id="KW-1185">Reference proteome</keyword>
<evidence type="ECO:0000256" key="5">
    <source>
        <dbReference type="ARBA" id="ARBA00023002"/>
    </source>
</evidence>
<evidence type="ECO:0008006" key="11">
    <source>
        <dbReference type="Google" id="ProtNLM"/>
    </source>
</evidence>
<comment type="caution">
    <text evidence="9">The sequence shown here is derived from an EMBL/GenBank/DDBJ whole genome shotgun (WGS) entry which is preliminary data.</text>
</comment>
<proteinExistence type="inferred from homology"/>
<keyword evidence="5" id="KW-0560">Oxidoreductase</keyword>
<protein>
    <recommendedName>
        <fullName evidence="11">Cytochrome P450</fullName>
    </recommendedName>
</protein>
<dbReference type="GO" id="GO:0016705">
    <property type="term" value="F:oxidoreductase activity, acting on paired donors, with incorporation or reduction of molecular oxygen"/>
    <property type="evidence" value="ECO:0007669"/>
    <property type="project" value="InterPro"/>
</dbReference>
<dbReference type="Proteomes" id="UP001485043">
    <property type="component" value="Unassembled WGS sequence"/>
</dbReference>
<name>A0AAW1T9V5_9CHLO</name>
<accession>A0AAW1T9V5</accession>
<dbReference type="GO" id="GO:0020037">
    <property type="term" value="F:heme binding"/>
    <property type="evidence" value="ECO:0007669"/>
    <property type="project" value="InterPro"/>
</dbReference>
<dbReference type="Gene3D" id="1.10.630.10">
    <property type="entry name" value="Cytochrome P450"/>
    <property type="match status" value="1"/>
</dbReference>
<dbReference type="SUPFAM" id="SSF48264">
    <property type="entry name" value="Cytochrome P450"/>
    <property type="match status" value="1"/>
</dbReference>
<dbReference type="EMBL" id="JALJOV010000149">
    <property type="protein sequence ID" value="KAK9866592.1"/>
    <property type="molecule type" value="Genomic_DNA"/>
</dbReference>
<evidence type="ECO:0000256" key="4">
    <source>
        <dbReference type="ARBA" id="ARBA00022723"/>
    </source>
</evidence>
<comment type="cofactor">
    <cofactor evidence="1 8">
        <name>heme</name>
        <dbReference type="ChEBI" id="CHEBI:30413"/>
    </cofactor>
</comment>
<dbReference type="InterPro" id="IPR036396">
    <property type="entry name" value="Cyt_P450_sf"/>
</dbReference>
<keyword evidence="4 8" id="KW-0479">Metal-binding</keyword>
<dbReference type="PRINTS" id="PR00463">
    <property type="entry name" value="EP450I"/>
</dbReference>
<dbReference type="InterPro" id="IPR001128">
    <property type="entry name" value="Cyt_P450"/>
</dbReference>
<dbReference type="AlphaFoldDB" id="A0AAW1T9V5"/>
<evidence type="ECO:0000256" key="2">
    <source>
        <dbReference type="ARBA" id="ARBA00010617"/>
    </source>
</evidence>
<evidence type="ECO:0000256" key="1">
    <source>
        <dbReference type="ARBA" id="ARBA00001971"/>
    </source>
</evidence>
<comment type="similarity">
    <text evidence="2">Belongs to the cytochrome P450 family.</text>
</comment>
<dbReference type="PANTHER" id="PTHR24286:SF24">
    <property type="entry name" value="LANOSTEROL 14-ALPHA DEMETHYLASE"/>
    <property type="match status" value="1"/>
</dbReference>
<keyword evidence="3 8" id="KW-0349">Heme</keyword>
<evidence type="ECO:0000256" key="8">
    <source>
        <dbReference type="PIRSR" id="PIRSR602401-1"/>
    </source>
</evidence>
<dbReference type="GO" id="GO:0005506">
    <property type="term" value="F:iron ion binding"/>
    <property type="evidence" value="ECO:0007669"/>
    <property type="project" value="InterPro"/>
</dbReference>
<sequence length="473" mass="52632">MAGKAAATEEPALESLATPTGEWTRNIPLLGETLLFSSDPLRWSRERMAQHGPVFQSHLLGQPVVVVGDLANWQRALSAEFKHVEMWFPESFTLVSGAKATTGKEQHALQRKAIARAFEPDAMASYLPFMEQILRRYLDQWASQPNGVDLVAAGRKLGFEFAAALVLGRELDDQTRDELSAHYSTVLTAFFTVVVDLPFTTFGKAMASRNAIQAWIRENILDEALEYIKTREIPSGARRGILHSFLDVQSSDSVDDPATAQIIADAIQTTILAGNDTTATGMLSLLGMWPQLPQRVKDRLREEQDEVRRKYGDELSAKAMANMPYAMSTVKEVIRILPTAVGVWRNAIADFELGGKLIQKGSKMLLMTHPAHGSDPKMPSSDSLVPEHMDASNLEDCFQPERWLKDSTRPGLAVWGMGPHTCQGLPLFYQEAKMLLAILTRSYDVQNLSGPFEWMLMPMIKPKTPVTIQIKPR</sequence>
<dbReference type="Pfam" id="PF00067">
    <property type="entry name" value="p450"/>
    <property type="match status" value="1"/>
</dbReference>
<evidence type="ECO:0000256" key="7">
    <source>
        <dbReference type="ARBA" id="ARBA00023033"/>
    </source>
</evidence>
<keyword evidence="6 8" id="KW-0408">Iron</keyword>